<name>A0A168BJ71_CORDF</name>
<accession>A0A168BJ71</accession>
<gene>
    <name evidence="1" type="ORF">LEL_10003</name>
</gene>
<dbReference type="OrthoDB" id="4869153at2759"/>
<keyword evidence="2" id="KW-1185">Reference proteome</keyword>
<dbReference type="Proteomes" id="UP000076881">
    <property type="component" value="Unassembled WGS sequence"/>
</dbReference>
<evidence type="ECO:0000313" key="2">
    <source>
        <dbReference type="Proteomes" id="UP000076881"/>
    </source>
</evidence>
<dbReference type="EMBL" id="AZHF01000010">
    <property type="protein sequence ID" value="OAA70187.1"/>
    <property type="molecule type" value="Genomic_DNA"/>
</dbReference>
<proteinExistence type="predicted"/>
<comment type="caution">
    <text evidence="1">The sequence shown here is derived from an EMBL/GenBank/DDBJ whole genome shotgun (WGS) entry which is preliminary data.</text>
</comment>
<reference evidence="1 2" key="1">
    <citation type="journal article" date="2016" name="Genome Biol. Evol.">
        <title>Divergent and convergent evolution of fungal pathogenicity.</title>
        <authorList>
            <person name="Shang Y."/>
            <person name="Xiao G."/>
            <person name="Zheng P."/>
            <person name="Cen K."/>
            <person name="Zhan S."/>
            <person name="Wang C."/>
        </authorList>
    </citation>
    <scope>NUCLEOTIDE SEQUENCE [LARGE SCALE GENOMIC DNA]</scope>
    <source>
        <strain evidence="1 2">RCEF 1005</strain>
    </source>
</reference>
<dbReference type="AlphaFoldDB" id="A0A168BJ71"/>
<protein>
    <submittedName>
        <fullName evidence="1">Uncharacterized protein</fullName>
    </submittedName>
</protein>
<sequence length="247" mass="27472">MTSTAKGSSQNAFLSLRARLRTPECSPQQFSGRVARATHLDGGKIQEHLQCELRKVLAAHLSPEKQGDGISVGQNYALLEQLANSLATTGSNLHHQNTREIENVNEAIQSKIDDLSFESNAVLAKSAKIYQIIAQPLAELAEPSAGEHEDTVLERMVLLHGEFISANDKIETLHEQWQSCVRAEQEAWMRLTDADNEPREELQLQDFVDSIDEVMLNGESKINDIDAEYAEYIQVESLKVMQTLMGG</sequence>
<organism evidence="1 2">
    <name type="scientific">Akanthomyces lecanii RCEF 1005</name>
    <dbReference type="NCBI Taxonomy" id="1081108"/>
    <lineage>
        <taxon>Eukaryota</taxon>
        <taxon>Fungi</taxon>
        <taxon>Dikarya</taxon>
        <taxon>Ascomycota</taxon>
        <taxon>Pezizomycotina</taxon>
        <taxon>Sordariomycetes</taxon>
        <taxon>Hypocreomycetidae</taxon>
        <taxon>Hypocreales</taxon>
        <taxon>Cordycipitaceae</taxon>
        <taxon>Akanthomyces</taxon>
        <taxon>Cordyceps confragosa</taxon>
    </lineage>
</organism>
<evidence type="ECO:0000313" key="1">
    <source>
        <dbReference type="EMBL" id="OAA70187.1"/>
    </source>
</evidence>